<dbReference type="Pfam" id="PF04130">
    <property type="entry name" value="GCP_C_terminal"/>
    <property type="match status" value="1"/>
</dbReference>
<keyword evidence="4" id="KW-0493">Microtubule</keyword>
<dbReference type="GO" id="GO:0000278">
    <property type="term" value="P:mitotic cell cycle"/>
    <property type="evidence" value="ECO:0007669"/>
    <property type="project" value="TreeGrafter"/>
</dbReference>
<evidence type="ECO:0000313" key="8">
    <source>
        <dbReference type="EMBL" id="PKA66066.1"/>
    </source>
</evidence>
<evidence type="ECO:0000259" key="7">
    <source>
        <dbReference type="Pfam" id="PF17681"/>
    </source>
</evidence>
<dbReference type="InterPro" id="IPR040457">
    <property type="entry name" value="GCP_C"/>
</dbReference>
<evidence type="ECO:0000256" key="2">
    <source>
        <dbReference type="ARBA" id="ARBA00010337"/>
    </source>
</evidence>
<feature type="domain" description="Gamma tubulin complex component C-terminal" evidence="6">
    <location>
        <begin position="917"/>
        <end position="1236"/>
    </location>
</feature>
<feature type="domain" description="Gamma tubulin complex component protein N-terminal" evidence="7">
    <location>
        <begin position="61"/>
        <end position="396"/>
    </location>
</feature>
<dbReference type="GO" id="GO:0051225">
    <property type="term" value="P:spindle assembly"/>
    <property type="evidence" value="ECO:0007669"/>
    <property type="project" value="TreeGrafter"/>
</dbReference>
<dbReference type="GO" id="GO:0051321">
    <property type="term" value="P:meiotic cell cycle"/>
    <property type="evidence" value="ECO:0007669"/>
    <property type="project" value="TreeGrafter"/>
</dbReference>
<keyword evidence="3" id="KW-0963">Cytoplasm</keyword>
<dbReference type="Pfam" id="PF17681">
    <property type="entry name" value="GCP_N_terminal"/>
    <property type="match status" value="1"/>
</dbReference>
<accession>A0A2I0BE79</accession>
<dbReference type="Proteomes" id="UP000236161">
    <property type="component" value="Unassembled WGS sequence"/>
</dbReference>
<dbReference type="GO" id="GO:0051011">
    <property type="term" value="F:microtubule minus-end binding"/>
    <property type="evidence" value="ECO:0007669"/>
    <property type="project" value="TreeGrafter"/>
</dbReference>
<dbReference type="Gene3D" id="1.20.120.1900">
    <property type="entry name" value="Gamma-tubulin complex, C-terminal domain"/>
    <property type="match status" value="1"/>
</dbReference>
<dbReference type="GO" id="GO:0005874">
    <property type="term" value="C:microtubule"/>
    <property type="evidence" value="ECO:0007669"/>
    <property type="project" value="UniProtKB-KW"/>
</dbReference>
<dbReference type="PANTHER" id="PTHR19302">
    <property type="entry name" value="GAMMA TUBULIN COMPLEX PROTEIN"/>
    <property type="match status" value="1"/>
</dbReference>
<dbReference type="InterPro" id="IPR007259">
    <property type="entry name" value="GCP"/>
</dbReference>
<dbReference type="STRING" id="1088818.A0A2I0BE79"/>
<protein>
    <submittedName>
        <fullName evidence="8">Gamma-tubulin complex component 4 like</fullName>
    </submittedName>
</protein>
<dbReference type="FunFam" id="1.20.120.1900:FF:000018">
    <property type="entry name" value="Gamma-tubulin complex component 6 isoform A"/>
    <property type="match status" value="1"/>
</dbReference>
<keyword evidence="9" id="KW-1185">Reference proteome</keyword>
<dbReference type="GO" id="GO:0043015">
    <property type="term" value="F:gamma-tubulin binding"/>
    <property type="evidence" value="ECO:0007669"/>
    <property type="project" value="InterPro"/>
</dbReference>
<gene>
    <name evidence="8" type="ORF">AXF42_Ash010476</name>
</gene>
<dbReference type="GO" id="GO:0007020">
    <property type="term" value="P:microtubule nucleation"/>
    <property type="evidence" value="ECO:0007669"/>
    <property type="project" value="InterPro"/>
</dbReference>
<dbReference type="GO" id="GO:0000930">
    <property type="term" value="C:gamma-tubulin complex"/>
    <property type="evidence" value="ECO:0007669"/>
    <property type="project" value="TreeGrafter"/>
</dbReference>
<comment type="similarity">
    <text evidence="2">Belongs to the TUBGCP family.</text>
</comment>
<evidence type="ECO:0000256" key="5">
    <source>
        <dbReference type="ARBA" id="ARBA00023212"/>
    </source>
</evidence>
<comment type="subcellular location">
    <subcellularLocation>
        <location evidence="1">Cytoplasm</location>
        <location evidence="1">Cytoskeleton</location>
    </subcellularLocation>
</comment>
<organism evidence="8 9">
    <name type="scientific">Apostasia shenzhenica</name>
    <dbReference type="NCBI Taxonomy" id="1088818"/>
    <lineage>
        <taxon>Eukaryota</taxon>
        <taxon>Viridiplantae</taxon>
        <taxon>Streptophyta</taxon>
        <taxon>Embryophyta</taxon>
        <taxon>Tracheophyta</taxon>
        <taxon>Spermatophyta</taxon>
        <taxon>Magnoliopsida</taxon>
        <taxon>Liliopsida</taxon>
        <taxon>Asparagales</taxon>
        <taxon>Orchidaceae</taxon>
        <taxon>Apostasioideae</taxon>
        <taxon>Apostasia</taxon>
    </lineage>
</organism>
<evidence type="ECO:0000259" key="6">
    <source>
        <dbReference type="Pfam" id="PF04130"/>
    </source>
</evidence>
<proteinExistence type="inferred from homology"/>
<evidence type="ECO:0000256" key="3">
    <source>
        <dbReference type="ARBA" id="ARBA00022490"/>
    </source>
</evidence>
<reference evidence="8 9" key="1">
    <citation type="journal article" date="2017" name="Nature">
        <title>The Apostasia genome and the evolution of orchids.</title>
        <authorList>
            <person name="Zhang G.Q."/>
            <person name="Liu K.W."/>
            <person name="Li Z."/>
            <person name="Lohaus R."/>
            <person name="Hsiao Y.Y."/>
            <person name="Niu S.C."/>
            <person name="Wang J.Y."/>
            <person name="Lin Y.C."/>
            <person name="Xu Q."/>
            <person name="Chen L.J."/>
            <person name="Yoshida K."/>
            <person name="Fujiwara S."/>
            <person name="Wang Z.W."/>
            <person name="Zhang Y.Q."/>
            <person name="Mitsuda N."/>
            <person name="Wang M."/>
            <person name="Liu G.H."/>
            <person name="Pecoraro L."/>
            <person name="Huang H.X."/>
            <person name="Xiao X.J."/>
            <person name="Lin M."/>
            <person name="Wu X.Y."/>
            <person name="Wu W.L."/>
            <person name="Chen Y.Y."/>
            <person name="Chang S.B."/>
            <person name="Sakamoto S."/>
            <person name="Ohme-Takagi M."/>
            <person name="Yagi M."/>
            <person name="Zeng S.J."/>
            <person name="Shen C.Y."/>
            <person name="Yeh C.M."/>
            <person name="Luo Y.B."/>
            <person name="Tsai W.C."/>
            <person name="Van de Peer Y."/>
            <person name="Liu Z.J."/>
        </authorList>
    </citation>
    <scope>NUCLEOTIDE SEQUENCE [LARGE SCALE GENOMIC DNA]</scope>
    <source>
        <strain evidence="9">cv. Shenzhen</strain>
        <tissue evidence="8">Stem</tissue>
    </source>
</reference>
<dbReference type="EMBL" id="KZ451888">
    <property type="protein sequence ID" value="PKA66066.1"/>
    <property type="molecule type" value="Genomic_DNA"/>
</dbReference>
<sequence length="1249" mass="141709">MEVDSGFHSLLRNLKTEGPLIPPATWESIASESGVAGSIDPAEGPQDSIYELSAFSEASLVRMVINALQGVRSAVVEIEKLSHSLCCIPADRTYHRVPSLWCRSTSTNALGRMLKSICHAGFLFNFLREFVSFYLNIDHNFDIATKGESKSCLCPKIEGECKRVRKICPPYSLVNQAFAVAVGKLLEGYICSLSTLLASAKLRRLAQCKSKAPFINHGEGTLTSVVYTEITVLEVFLHTKELRTHIEALGRICIFGHSDPTSWSDGLTSCSTFEFHNFPKGAELLSYLYVQLRDADPFNHTLLKFLFVHSFMPYYGFIKLWMYKAEIDDPYEEFFVSFSSTAPNSNAGSTMLNKSFLASIKERSGVAVPTFLKDFCHLLLRAGQQLHVLLKLLHLCNISFSGEHFLINLESLREILPFWVDSSSKMNFLSCPLSFDRNGIDSLICKRTIMYRNMLEKLQNYFKKLDANARWASRTVVPFNVVPILLGSRNVENVSYSVVFDGASPLLQEDINMNSFDAHSDASSLSNESFHELALLRSSENCSSDGDNEESELENCPDVHNIVLQPSKSLFSNLPLYHANKSILQSCSRTDLECSHSPSFHTVREHIYPVTFSHQHLVNRKVDQKSAPLGSDPSEHAKILAHSNEPYQPFSCWPIGGLLKYPFFAHIQSSNSKQLCFTESSLECGNGDLSNFRCEETFFTDACRNLISDFHKSGKVQPTGGIMGSQSCQPLSYISPHAFCTNPMLNRGFGLPKVQTDGSFTDKKSSLFPRFIFSSVTDPFKQYLEHTSFNLGLGDKAEACFSGHCGTCNLGANEYIEVPTKEIVDNQSNAASFFLSEEANCQSGVQFPNAFGGAGWATLLDYQNKNAKYSSGEIHLEERFMIPLDVVIDKCILQEILFQYNYISFFTIKLLEEGFDLQEHLLALRRYYFMEISDWADLFIMLLRRKTTYFCKKCSSIEHEPKPAKIQGILELALQRSSCENDPYRERLFIHIKEQGIFQHALANGIHAFDSIVLGYRVEWPVNIVVTEDALKIYADIFSYLVQIRLAVFSLNDVWHYLKALLHLWKCDQRKNSHEMEDFNLLMRIRQQINHFTSTLQQYVQSQLSDVSWCRFQNSLKHVVKDILDLESLHMLYLADAANICFLSDDTKAVAVVMKNILQCALDFRLCFVSIGLNTPLTEKNLSYLHSHINFNEVAVVKSTFEKNLKELYILYLKSPKHDEFNLCRLWSHLNYNDYYSISINNELSQSFL</sequence>
<dbReference type="InterPro" id="IPR042241">
    <property type="entry name" value="GCP_C_sf"/>
</dbReference>
<name>A0A2I0BE79_9ASPA</name>
<dbReference type="PANTHER" id="PTHR19302:SF70">
    <property type="entry name" value="GAMMA-TUBULIN COMPLEX COMPONENT 6"/>
    <property type="match status" value="1"/>
</dbReference>
<evidence type="ECO:0000256" key="1">
    <source>
        <dbReference type="ARBA" id="ARBA00004245"/>
    </source>
</evidence>
<dbReference type="OrthoDB" id="775571at2759"/>
<keyword evidence="5" id="KW-0206">Cytoskeleton</keyword>
<dbReference type="AlphaFoldDB" id="A0A2I0BE79"/>
<dbReference type="GO" id="GO:0031122">
    <property type="term" value="P:cytoplasmic microtubule organization"/>
    <property type="evidence" value="ECO:0007669"/>
    <property type="project" value="TreeGrafter"/>
</dbReference>
<evidence type="ECO:0000313" key="9">
    <source>
        <dbReference type="Proteomes" id="UP000236161"/>
    </source>
</evidence>
<dbReference type="GO" id="GO:0000922">
    <property type="term" value="C:spindle pole"/>
    <property type="evidence" value="ECO:0007669"/>
    <property type="project" value="InterPro"/>
</dbReference>
<dbReference type="InterPro" id="IPR041470">
    <property type="entry name" value="GCP_N"/>
</dbReference>
<evidence type="ECO:0000256" key="4">
    <source>
        <dbReference type="ARBA" id="ARBA00022701"/>
    </source>
</evidence>